<reference evidence="2 3" key="1">
    <citation type="submission" date="2019-03" db="EMBL/GenBank/DDBJ databases">
        <title>Genomics of glacier-inhabiting Cryobacterium strains.</title>
        <authorList>
            <person name="Liu Q."/>
            <person name="Xin Y.-H."/>
        </authorList>
    </citation>
    <scope>NUCLEOTIDE SEQUENCE [LARGE SCALE GENOMIC DNA]</scope>
    <source>
        <strain evidence="2 3">MDB1-5</strain>
    </source>
</reference>
<dbReference type="RefSeq" id="WP_134561363.1">
    <property type="nucleotide sequence ID" value="NZ_SOFS01000015.1"/>
</dbReference>
<evidence type="ECO:0000313" key="3">
    <source>
        <dbReference type="Proteomes" id="UP000297604"/>
    </source>
</evidence>
<name>A0ABY2IPL6_9MICO</name>
<organism evidence="2 3">
    <name type="scientific">Cryobacterium glucosi</name>
    <dbReference type="NCBI Taxonomy" id="1259175"/>
    <lineage>
        <taxon>Bacteria</taxon>
        <taxon>Bacillati</taxon>
        <taxon>Actinomycetota</taxon>
        <taxon>Actinomycetes</taxon>
        <taxon>Micrococcales</taxon>
        <taxon>Microbacteriaceae</taxon>
        <taxon>Cryobacterium</taxon>
    </lineage>
</organism>
<proteinExistence type="predicted"/>
<keyword evidence="3" id="KW-1185">Reference proteome</keyword>
<dbReference type="Proteomes" id="UP000297604">
    <property type="component" value="Unassembled WGS sequence"/>
</dbReference>
<gene>
    <name evidence="2" type="ORF">E3O46_06610</name>
</gene>
<keyword evidence="1" id="KW-0472">Membrane</keyword>
<evidence type="ECO:0000313" key="2">
    <source>
        <dbReference type="EMBL" id="TFC21867.1"/>
    </source>
</evidence>
<sequence>MDFESFGGWWTSQAWGSVPDWIAAIATTGALFWAFLLFSSDRIRASQAEANRFTAYIVSTTHEGTFSTAKFEFFNAGDTPVPLAYLITCQATGNSGMPLTADGGYIFRPGSRTSFRTRLERHSNDTFNYVYFQDSHGRTWLRDIATGKYVSLRRQTRGPWLRYKGSPKARWDQFVQNHQERPPRSRQ</sequence>
<accession>A0ABY2IPL6</accession>
<feature type="transmembrane region" description="Helical" evidence="1">
    <location>
        <begin position="20"/>
        <end position="38"/>
    </location>
</feature>
<evidence type="ECO:0000256" key="1">
    <source>
        <dbReference type="SAM" id="Phobius"/>
    </source>
</evidence>
<keyword evidence="1" id="KW-0812">Transmembrane</keyword>
<comment type="caution">
    <text evidence="2">The sequence shown here is derived from an EMBL/GenBank/DDBJ whole genome shotgun (WGS) entry which is preliminary data.</text>
</comment>
<protein>
    <submittedName>
        <fullName evidence="2">Uncharacterized protein</fullName>
    </submittedName>
</protein>
<keyword evidence="1" id="KW-1133">Transmembrane helix</keyword>
<dbReference type="EMBL" id="SOFS01000015">
    <property type="protein sequence ID" value="TFC21867.1"/>
    <property type="molecule type" value="Genomic_DNA"/>
</dbReference>